<sequence>MAPRDCCDCGATAGPLGLCADYYHAILVDEQLDPRMRPWHAVVVCVYLLQHPSRGHEKHLDGQFRMLQYYLDRGLDALLRFAAHQVARNNHRARSGYDLRPLEPYEPLPPHGPPERFRTSFCDLPHDGDGGFVSDGHDAYGQRIRDLAEATAESWKSIGPDRAAPG</sequence>
<gene>
    <name evidence="1" type="ORF">GCM10022224_000210</name>
</gene>
<evidence type="ECO:0000313" key="1">
    <source>
        <dbReference type="EMBL" id="GAA3641839.1"/>
    </source>
</evidence>
<dbReference type="InterPro" id="IPR045990">
    <property type="entry name" value="DUF5946"/>
</dbReference>
<accession>A0ABP7AVV4</accession>
<protein>
    <submittedName>
        <fullName evidence="1">Uncharacterized protein</fullName>
    </submittedName>
</protein>
<dbReference type="Pfam" id="PF19371">
    <property type="entry name" value="DUF5946"/>
    <property type="match status" value="1"/>
</dbReference>
<dbReference type="Proteomes" id="UP001500902">
    <property type="component" value="Unassembled WGS sequence"/>
</dbReference>
<name>A0ABP7AVV4_9ACTN</name>
<evidence type="ECO:0000313" key="2">
    <source>
        <dbReference type="Proteomes" id="UP001500902"/>
    </source>
</evidence>
<proteinExistence type="predicted"/>
<dbReference type="EMBL" id="BAAAZP010000003">
    <property type="protein sequence ID" value="GAA3641839.1"/>
    <property type="molecule type" value="Genomic_DNA"/>
</dbReference>
<keyword evidence="2" id="KW-1185">Reference proteome</keyword>
<comment type="caution">
    <text evidence="1">The sequence shown here is derived from an EMBL/GenBank/DDBJ whole genome shotgun (WGS) entry which is preliminary data.</text>
</comment>
<dbReference type="RefSeq" id="WP_344871580.1">
    <property type="nucleotide sequence ID" value="NZ_BAAAZP010000003.1"/>
</dbReference>
<reference evidence="2" key="1">
    <citation type="journal article" date="2019" name="Int. J. Syst. Evol. Microbiol.">
        <title>The Global Catalogue of Microorganisms (GCM) 10K type strain sequencing project: providing services to taxonomists for standard genome sequencing and annotation.</title>
        <authorList>
            <consortium name="The Broad Institute Genomics Platform"/>
            <consortium name="The Broad Institute Genome Sequencing Center for Infectious Disease"/>
            <person name="Wu L."/>
            <person name="Ma J."/>
        </authorList>
    </citation>
    <scope>NUCLEOTIDE SEQUENCE [LARGE SCALE GENOMIC DNA]</scope>
    <source>
        <strain evidence="2">JCM 16904</strain>
    </source>
</reference>
<organism evidence="1 2">
    <name type="scientific">Nonomuraea antimicrobica</name>
    <dbReference type="NCBI Taxonomy" id="561173"/>
    <lineage>
        <taxon>Bacteria</taxon>
        <taxon>Bacillati</taxon>
        <taxon>Actinomycetota</taxon>
        <taxon>Actinomycetes</taxon>
        <taxon>Streptosporangiales</taxon>
        <taxon>Streptosporangiaceae</taxon>
        <taxon>Nonomuraea</taxon>
    </lineage>
</organism>